<evidence type="ECO:0000256" key="6">
    <source>
        <dbReference type="ARBA" id="ARBA00022801"/>
    </source>
</evidence>
<feature type="domain" description="Peptidase S1" evidence="15">
    <location>
        <begin position="27"/>
        <end position="251"/>
    </location>
</feature>
<evidence type="ECO:0000256" key="13">
    <source>
        <dbReference type="RuleBase" id="RU363034"/>
    </source>
</evidence>
<organism evidence="16 17">
    <name type="scientific">Culex pipiens pipiens</name>
    <name type="common">Northern house mosquito</name>
    <dbReference type="NCBI Taxonomy" id="38569"/>
    <lineage>
        <taxon>Eukaryota</taxon>
        <taxon>Metazoa</taxon>
        <taxon>Ecdysozoa</taxon>
        <taxon>Arthropoda</taxon>
        <taxon>Hexapoda</taxon>
        <taxon>Insecta</taxon>
        <taxon>Pterygota</taxon>
        <taxon>Neoptera</taxon>
        <taxon>Endopterygota</taxon>
        <taxon>Diptera</taxon>
        <taxon>Nematocera</taxon>
        <taxon>Culicoidea</taxon>
        <taxon>Culicidae</taxon>
        <taxon>Culicinae</taxon>
        <taxon>Culicini</taxon>
        <taxon>Culex</taxon>
        <taxon>Culex</taxon>
    </lineage>
</organism>
<protein>
    <recommendedName>
        <fullName evidence="11">trypsin</fullName>
        <ecNumber evidence="11">3.4.21.4</ecNumber>
    </recommendedName>
</protein>
<evidence type="ECO:0000313" key="16">
    <source>
        <dbReference type="EMBL" id="KAL1396733.1"/>
    </source>
</evidence>
<evidence type="ECO:0000256" key="10">
    <source>
        <dbReference type="ARBA" id="ARBA00024195"/>
    </source>
</evidence>
<name>A0ABD1DAT8_CULPP</name>
<dbReference type="AlphaFoldDB" id="A0ABD1DAT8"/>
<dbReference type="InterPro" id="IPR043504">
    <property type="entry name" value="Peptidase_S1_PA_chymotrypsin"/>
</dbReference>
<dbReference type="InterPro" id="IPR050430">
    <property type="entry name" value="Peptidase_S1"/>
</dbReference>
<feature type="signal peptide" evidence="14">
    <location>
        <begin position="1"/>
        <end position="19"/>
    </location>
</feature>
<dbReference type="SMART" id="SM00020">
    <property type="entry name" value="Tryp_SPc"/>
    <property type="match status" value="1"/>
</dbReference>
<dbReference type="PRINTS" id="PR00722">
    <property type="entry name" value="CHYMOTRYPSIN"/>
</dbReference>
<evidence type="ECO:0000259" key="15">
    <source>
        <dbReference type="PROSITE" id="PS50240"/>
    </source>
</evidence>
<comment type="subcellular location">
    <subcellularLocation>
        <location evidence="1">Secreted</location>
    </subcellularLocation>
</comment>
<dbReference type="PROSITE" id="PS51257">
    <property type="entry name" value="PROKAR_LIPOPROTEIN"/>
    <property type="match status" value="1"/>
</dbReference>
<keyword evidence="5" id="KW-0222">Digestion</keyword>
<gene>
    <name evidence="16" type="ORF">pipiens_010321</name>
</gene>
<dbReference type="PROSITE" id="PS50240">
    <property type="entry name" value="TRYPSIN_DOM"/>
    <property type="match status" value="1"/>
</dbReference>
<dbReference type="Gene3D" id="2.40.10.10">
    <property type="entry name" value="Trypsin-like serine proteases"/>
    <property type="match status" value="1"/>
</dbReference>
<dbReference type="EC" id="3.4.21.4" evidence="11"/>
<dbReference type="GO" id="GO:0007586">
    <property type="term" value="P:digestion"/>
    <property type="evidence" value="ECO:0007669"/>
    <property type="project" value="UniProtKB-KW"/>
</dbReference>
<keyword evidence="17" id="KW-1185">Reference proteome</keyword>
<reference evidence="16 17" key="1">
    <citation type="submission" date="2024-05" db="EMBL/GenBank/DDBJ databases">
        <title>Culex pipiens pipiens assembly and annotation.</title>
        <authorList>
            <person name="Alout H."/>
            <person name="Durand T."/>
        </authorList>
    </citation>
    <scope>NUCLEOTIDE SEQUENCE [LARGE SCALE GENOMIC DNA]</scope>
    <source>
        <strain evidence="16">HA-2024</strain>
        <tissue evidence="16">Whole body</tissue>
    </source>
</reference>
<dbReference type="InterPro" id="IPR018114">
    <property type="entry name" value="TRYPSIN_HIS"/>
</dbReference>
<dbReference type="EMBL" id="JBEHCU010006601">
    <property type="protein sequence ID" value="KAL1396733.1"/>
    <property type="molecule type" value="Genomic_DNA"/>
</dbReference>
<dbReference type="InterPro" id="IPR001314">
    <property type="entry name" value="Peptidase_S1A"/>
</dbReference>
<keyword evidence="3 13" id="KW-0645">Protease</keyword>
<evidence type="ECO:0000256" key="14">
    <source>
        <dbReference type="SAM" id="SignalP"/>
    </source>
</evidence>
<comment type="similarity">
    <text evidence="10">Belongs to the peptidase S1 family. CLIP subfamily.</text>
</comment>
<dbReference type="GO" id="GO:0005576">
    <property type="term" value="C:extracellular region"/>
    <property type="evidence" value="ECO:0007669"/>
    <property type="project" value="UniProtKB-SubCell"/>
</dbReference>
<dbReference type="PANTHER" id="PTHR24276:SF91">
    <property type="entry name" value="AT26814P-RELATED"/>
    <property type="match status" value="1"/>
</dbReference>
<keyword evidence="6 13" id="KW-0378">Hydrolase</keyword>
<comment type="function">
    <text evidence="12">Major function may be to aid in digestion of the blood meal.</text>
</comment>
<keyword evidence="4 14" id="KW-0732">Signal</keyword>
<dbReference type="InterPro" id="IPR009003">
    <property type="entry name" value="Peptidase_S1_PA"/>
</dbReference>
<dbReference type="FunFam" id="2.40.10.10:FF:000077">
    <property type="entry name" value="Predicted protein"/>
    <property type="match status" value="1"/>
</dbReference>
<evidence type="ECO:0000256" key="12">
    <source>
        <dbReference type="ARBA" id="ARBA00060213"/>
    </source>
</evidence>
<dbReference type="PANTHER" id="PTHR24276">
    <property type="entry name" value="POLYSERASE-RELATED"/>
    <property type="match status" value="1"/>
</dbReference>
<dbReference type="GO" id="GO:0006508">
    <property type="term" value="P:proteolysis"/>
    <property type="evidence" value="ECO:0007669"/>
    <property type="project" value="UniProtKB-KW"/>
</dbReference>
<evidence type="ECO:0000313" key="17">
    <source>
        <dbReference type="Proteomes" id="UP001562425"/>
    </source>
</evidence>
<evidence type="ECO:0000256" key="9">
    <source>
        <dbReference type="ARBA" id="ARBA00023157"/>
    </source>
</evidence>
<dbReference type="InterPro" id="IPR033116">
    <property type="entry name" value="TRYPSIN_SER"/>
</dbReference>
<dbReference type="PROSITE" id="PS00135">
    <property type="entry name" value="TRYPSIN_SER"/>
    <property type="match status" value="1"/>
</dbReference>
<keyword evidence="9" id="KW-1015">Disulfide bond</keyword>
<evidence type="ECO:0000256" key="2">
    <source>
        <dbReference type="ARBA" id="ARBA00022525"/>
    </source>
</evidence>
<evidence type="ECO:0000256" key="8">
    <source>
        <dbReference type="ARBA" id="ARBA00023145"/>
    </source>
</evidence>
<keyword evidence="7 13" id="KW-0720">Serine protease</keyword>
<evidence type="ECO:0000256" key="11">
    <source>
        <dbReference type="ARBA" id="ARBA00038868"/>
    </source>
</evidence>
<feature type="chain" id="PRO_5044806477" description="trypsin" evidence="14">
    <location>
        <begin position="20"/>
        <end position="251"/>
    </location>
</feature>
<evidence type="ECO:0000256" key="4">
    <source>
        <dbReference type="ARBA" id="ARBA00022729"/>
    </source>
</evidence>
<dbReference type="CDD" id="cd00190">
    <property type="entry name" value="Tryp_SPc"/>
    <property type="match status" value="1"/>
</dbReference>
<keyword evidence="8" id="KW-0865">Zymogen</keyword>
<evidence type="ECO:0000256" key="3">
    <source>
        <dbReference type="ARBA" id="ARBA00022670"/>
    </source>
</evidence>
<evidence type="ECO:0000256" key="1">
    <source>
        <dbReference type="ARBA" id="ARBA00004613"/>
    </source>
</evidence>
<dbReference type="GO" id="GO:0004252">
    <property type="term" value="F:serine-type endopeptidase activity"/>
    <property type="evidence" value="ECO:0007669"/>
    <property type="project" value="UniProtKB-EC"/>
</dbReference>
<evidence type="ECO:0000256" key="5">
    <source>
        <dbReference type="ARBA" id="ARBA00022757"/>
    </source>
</evidence>
<comment type="caution">
    <text evidence="16">The sequence shown here is derived from an EMBL/GenBank/DDBJ whole genome shotgun (WGS) entry which is preliminary data.</text>
</comment>
<dbReference type="Proteomes" id="UP001562425">
    <property type="component" value="Unassembled WGS sequence"/>
</dbReference>
<dbReference type="InterPro" id="IPR001254">
    <property type="entry name" value="Trypsin_dom"/>
</dbReference>
<keyword evidence="2" id="KW-0964">Secreted</keyword>
<dbReference type="SUPFAM" id="SSF50494">
    <property type="entry name" value="Trypsin-like serine proteases"/>
    <property type="match status" value="1"/>
</dbReference>
<evidence type="ECO:0000256" key="7">
    <source>
        <dbReference type="ARBA" id="ARBA00022825"/>
    </source>
</evidence>
<sequence>MKLLVTLALVAVVVGSCMGAPGTVGRIVGGKDTTIENHPYQVSLRRRGTHTCGGAILNENTILTAAHCVYYTDSAPSEFSIRAGSTLRNEGGQLITASEIFIHPWYDDWTLDWDIAILKLEQNLELGPAVQKIDLPEATLKISHGTLASIAGWGTLYYQGPSTNHLQQVSVPVVDNVICSQAYQNFGSILSYHLCAGDAGIDACQGDSGGPLVYGGQVVGIVSWGYGCAFKGYPTVYTRVSDFIEFIHEHM</sequence>
<dbReference type="PROSITE" id="PS00134">
    <property type="entry name" value="TRYPSIN_HIS"/>
    <property type="match status" value="1"/>
</dbReference>
<proteinExistence type="inferred from homology"/>
<dbReference type="Pfam" id="PF00089">
    <property type="entry name" value="Trypsin"/>
    <property type="match status" value="1"/>
</dbReference>
<accession>A0ABD1DAT8</accession>